<organism evidence="2 3">
    <name type="scientific">Monosporascus cannonballus</name>
    <dbReference type="NCBI Taxonomy" id="155416"/>
    <lineage>
        <taxon>Eukaryota</taxon>
        <taxon>Fungi</taxon>
        <taxon>Dikarya</taxon>
        <taxon>Ascomycota</taxon>
        <taxon>Pezizomycotina</taxon>
        <taxon>Sordariomycetes</taxon>
        <taxon>Xylariomycetidae</taxon>
        <taxon>Xylariales</taxon>
        <taxon>Xylariales incertae sedis</taxon>
        <taxon>Monosporascus</taxon>
    </lineage>
</organism>
<evidence type="ECO:0000313" key="3">
    <source>
        <dbReference type="Proteomes" id="UP000294003"/>
    </source>
</evidence>
<keyword evidence="3" id="KW-1185">Reference proteome</keyword>
<dbReference type="InterPro" id="IPR025724">
    <property type="entry name" value="GAG-pre-integrase_dom"/>
</dbReference>
<evidence type="ECO:0000313" key="2">
    <source>
        <dbReference type="EMBL" id="RYO87182.1"/>
    </source>
</evidence>
<sequence length="99" mass="11205">MWHKRFGHPGADALRRLVNTARGVRLTYGKDITIRDCDACGLGKMKRQVRRQPRESVAFAAPGDRLAIDFHDFDNGYNGYTSAMVIGDRVTGLAWDFYL</sequence>
<evidence type="ECO:0000259" key="1">
    <source>
        <dbReference type="Pfam" id="PF13976"/>
    </source>
</evidence>
<feature type="domain" description="GAG-pre-integrase" evidence="1">
    <location>
        <begin position="1"/>
        <end position="45"/>
    </location>
</feature>
<name>A0ABY0HB18_9PEZI</name>
<gene>
    <name evidence="2" type="ORF">DL762_004386</name>
</gene>
<proteinExistence type="predicted"/>
<comment type="caution">
    <text evidence="2">The sequence shown here is derived from an EMBL/GenBank/DDBJ whole genome shotgun (WGS) entry which is preliminary data.</text>
</comment>
<dbReference type="Pfam" id="PF13976">
    <property type="entry name" value="gag_pre-integrs"/>
    <property type="match status" value="1"/>
</dbReference>
<reference evidence="2 3" key="1">
    <citation type="submission" date="2018-06" db="EMBL/GenBank/DDBJ databases">
        <title>Complete Genomes of Monosporascus.</title>
        <authorList>
            <person name="Robinson A.J."/>
            <person name="Natvig D.O."/>
        </authorList>
    </citation>
    <scope>NUCLEOTIDE SEQUENCE [LARGE SCALE GENOMIC DNA]</scope>
    <source>
        <strain evidence="2 3">CBS 609.92</strain>
    </source>
</reference>
<dbReference type="EMBL" id="QJNS01000104">
    <property type="protein sequence ID" value="RYO87182.1"/>
    <property type="molecule type" value="Genomic_DNA"/>
</dbReference>
<accession>A0ABY0HB18</accession>
<protein>
    <recommendedName>
        <fullName evidence="1">GAG-pre-integrase domain-containing protein</fullName>
    </recommendedName>
</protein>
<dbReference type="Proteomes" id="UP000294003">
    <property type="component" value="Unassembled WGS sequence"/>
</dbReference>